<gene>
    <name evidence="3" type="ORF">PV11_08627</name>
</gene>
<dbReference type="GO" id="GO:0016810">
    <property type="term" value="F:hydrolase activity, acting on carbon-nitrogen (but not peptide) bonds"/>
    <property type="evidence" value="ECO:0007669"/>
    <property type="project" value="InterPro"/>
</dbReference>
<dbReference type="SUPFAM" id="SSF51338">
    <property type="entry name" value="Composite domain of metallo-dependent hydrolases"/>
    <property type="match status" value="1"/>
</dbReference>
<sequence>MHYSNFFVLAAFFSAASACIHHATPDTSADIIAANIHRRSNAAPPPTNKTAIRNVHIFNGTHFHPGVVAIDGSKITFDVRNVDTWINGQGGFLIPGLIDAHCHPSTVGDLEQMSSYGVTTALNMNCANYAFCASLRNQTGMTSFLSANQGIVGLGSGHQKIFSIPSSQCLNTTSEIPQFINWGIGNHSDWIKIVAESGGPTQEEQNEIVTYSHSKGQFTTTHAADWPSYNQAILSKTDGIQHVPGDASLTPSMLSTMKTNNKWVTPTTSLIQAFIASPQALAISSYTNQSFGIGIANVKLMRDAGMPLLAGTDAVSAIAGAALHLNHPLGPSMHYELENLVNDVGFHPAEALRAATSLIAQYHRLPDRGSIAEGLRADLVLLGENPLVNISATRNIVRVWNEGVQFMDINSTYTGA</sequence>
<evidence type="ECO:0000313" key="4">
    <source>
        <dbReference type="Proteomes" id="UP000053599"/>
    </source>
</evidence>
<dbReference type="SUPFAM" id="SSF51556">
    <property type="entry name" value="Metallo-dependent hydrolases"/>
    <property type="match status" value="1"/>
</dbReference>
<dbReference type="Gene3D" id="3.40.50.10910">
    <property type="entry name" value="Amidohydrolase"/>
    <property type="match status" value="1"/>
</dbReference>
<name>A0A0D1VXW2_9EURO</name>
<feature type="domain" description="Amidohydrolase-related" evidence="2">
    <location>
        <begin position="203"/>
        <end position="403"/>
    </location>
</feature>
<proteinExistence type="predicted"/>
<dbReference type="Gene3D" id="1.20.58.520">
    <property type="entry name" value="Amidohydrolase"/>
    <property type="match status" value="1"/>
</dbReference>
<dbReference type="Pfam" id="PF01979">
    <property type="entry name" value="Amidohydro_1"/>
    <property type="match status" value="1"/>
</dbReference>
<dbReference type="OrthoDB" id="5595695at2759"/>
<dbReference type="AlphaFoldDB" id="A0A0D1VXW2"/>
<evidence type="ECO:0000259" key="2">
    <source>
        <dbReference type="Pfam" id="PF01979"/>
    </source>
</evidence>
<dbReference type="EMBL" id="KN846953">
    <property type="protein sequence ID" value="KIV81190.1"/>
    <property type="molecule type" value="Genomic_DNA"/>
</dbReference>
<accession>A0A0D1VXW2</accession>
<dbReference type="InterPro" id="IPR032466">
    <property type="entry name" value="Metal_Hydrolase"/>
</dbReference>
<organism evidence="3 4">
    <name type="scientific">Exophiala sideris</name>
    <dbReference type="NCBI Taxonomy" id="1016849"/>
    <lineage>
        <taxon>Eukaryota</taxon>
        <taxon>Fungi</taxon>
        <taxon>Dikarya</taxon>
        <taxon>Ascomycota</taxon>
        <taxon>Pezizomycotina</taxon>
        <taxon>Eurotiomycetes</taxon>
        <taxon>Chaetothyriomycetidae</taxon>
        <taxon>Chaetothyriales</taxon>
        <taxon>Herpotrichiellaceae</taxon>
        <taxon>Exophiala</taxon>
    </lineage>
</organism>
<dbReference type="InterPro" id="IPR006680">
    <property type="entry name" value="Amidohydro-rel"/>
</dbReference>
<dbReference type="PANTHER" id="PTHR43135:SF3">
    <property type="entry name" value="ALPHA-D-RIBOSE 1-METHYLPHOSPHONATE 5-TRIPHOSPHATE DIPHOSPHATASE"/>
    <property type="match status" value="1"/>
</dbReference>
<evidence type="ECO:0000313" key="3">
    <source>
        <dbReference type="EMBL" id="KIV81190.1"/>
    </source>
</evidence>
<dbReference type="Gene3D" id="2.30.40.10">
    <property type="entry name" value="Urease, subunit C, domain 1"/>
    <property type="match status" value="1"/>
</dbReference>
<protein>
    <recommendedName>
        <fullName evidence="2">Amidohydrolase-related domain-containing protein</fullName>
    </recommendedName>
</protein>
<reference evidence="3 4" key="1">
    <citation type="submission" date="2015-01" db="EMBL/GenBank/DDBJ databases">
        <title>The Genome Sequence of Exophiala sideris CBS121828.</title>
        <authorList>
            <consortium name="The Broad Institute Genomics Platform"/>
            <person name="Cuomo C."/>
            <person name="de Hoog S."/>
            <person name="Gorbushina A."/>
            <person name="Stielow B."/>
            <person name="Teixiera M."/>
            <person name="Abouelleil A."/>
            <person name="Chapman S.B."/>
            <person name="Priest M."/>
            <person name="Young S.K."/>
            <person name="Wortman J."/>
            <person name="Nusbaum C."/>
            <person name="Birren B."/>
        </authorList>
    </citation>
    <scope>NUCLEOTIDE SEQUENCE [LARGE SCALE GENOMIC DNA]</scope>
    <source>
        <strain evidence="3 4">CBS 121828</strain>
    </source>
</reference>
<feature type="signal peptide" evidence="1">
    <location>
        <begin position="1"/>
        <end position="18"/>
    </location>
</feature>
<dbReference type="Gene3D" id="3.30.110.90">
    <property type="entry name" value="Amidohydrolase"/>
    <property type="match status" value="1"/>
</dbReference>
<dbReference type="PANTHER" id="PTHR43135">
    <property type="entry name" value="ALPHA-D-RIBOSE 1-METHYLPHOSPHONATE 5-TRIPHOSPHATE DIPHOSPHATASE"/>
    <property type="match status" value="1"/>
</dbReference>
<feature type="chain" id="PRO_5002235960" description="Amidohydrolase-related domain-containing protein" evidence="1">
    <location>
        <begin position="19"/>
        <end position="416"/>
    </location>
</feature>
<dbReference type="InterPro" id="IPR011059">
    <property type="entry name" value="Metal-dep_hydrolase_composite"/>
</dbReference>
<dbReference type="STRING" id="1016849.A0A0D1VXW2"/>
<dbReference type="HOGENOM" id="CLU_023620_6_1_1"/>
<dbReference type="InterPro" id="IPR051781">
    <property type="entry name" value="Metallo-dep_Hydrolase"/>
</dbReference>
<keyword evidence="1" id="KW-0732">Signal</keyword>
<evidence type="ECO:0000256" key="1">
    <source>
        <dbReference type="SAM" id="SignalP"/>
    </source>
</evidence>
<dbReference type="Proteomes" id="UP000053599">
    <property type="component" value="Unassembled WGS sequence"/>
</dbReference>